<dbReference type="PANTHER" id="PTHR43479">
    <property type="entry name" value="ACREF/ENVCD OPERON REPRESSOR-RELATED"/>
    <property type="match status" value="1"/>
</dbReference>
<keyword evidence="1 2" id="KW-0238">DNA-binding</keyword>
<feature type="domain" description="HTH tetR-type" evidence="3">
    <location>
        <begin position="18"/>
        <end position="78"/>
    </location>
</feature>
<accession>K6ZUZ0</accession>
<dbReference type="PANTHER" id="PTHR43479:SF11">
    <property type="entry name" value="ACREF_ENVCD OPERON REPRESSOR-RELATED"/>
    <property type="match status" value="1"/>
</dbReference>
<dbReference type="InterPro" id="IPR001647">
    <property type="entry name" value="HTH_TetR"/>
</dbReference>
<dbReference type="GO" id="GO:0003677">
    <property type="term" value="F:DNA binding"/>
    <property type="evidence" value="ECO:0007669"/>
    <property type="project" value="UniProtKB-UniRule"/>
</dbReference>
<keyword evidence="5" id="KW-1185">Reference proteome</keyword>
<evidence type="ECO:0000256" key="1">
    <source>
        <dbReference type="ARBA" id="ARBA00023125"/>
    </source>
</evidence>
<gene>
    <name evidence="4" type="ORF">GPLA_3207</name>
</gene>
<dbReference type="Proteomes" id="UP000006322">
    <property type="component" value="Unassembled WGS sequence"/>
</dbReference>
<dbReference type="SUPFAM" id="SSF46689">
    <property type="entry name" value="Homeodomain-like"/>
    <property type="match status" value="1"/>
</dbReference>
<evidence type="ECO:0000313" key="5">
    <source>
        <dbReference type="Proteomes" id="UP000006322"/>
    </source>
</evidence>
<evidence type="ECO:0000313" key="4">
    <source>
        <dbReference type="EMBL" id="GAC34097.1"/>
    </source>
</evidence>
<organism evidence="4 5">
    <name type="scientific">Paraglaciecola polaris LMG 21857</name>
    <dbReference type="NCBI Taxonomy" id="1129793"/>
    <lineage>
        <taxon>Bacteria</taxon>
        <taxon>Pseudomonadati</taxon>
        <taxon>Pseudomonadota</taxon>
        <taxon>Gammaproteobacteria</taxon>
        <taxon>Alteromonadales</taxon>
        <taxon>Alteromonadaceae</taxon>
        <taxon>Paraglaciecola</taxon>
    </lineage>
</organism>
<dbReference type="PROSITE" id="PS50977">
    <property type="entry name" value="HTH_TETR_2"/>
    <property type="match status" value="1"/>
</dbReference>
<protein>
    <submittedName>
        <fullName evidence="4">TetR family transcriptional regulator</fullName>
    </submittedName>
</protein>
<feature type="DNA-binding region" description="H-T-H motif" evidence="2">
    <location>
        <begin position="41"/>
        <end position="60"/>
    </location>
</feature>
<dbReference type="AlphaFoldDB" id="K6ZUZ0"/>
<dbReference type="RefSeq" id="WP_007105863.1">
    <property type="nucleotide sequence ID" value="NZ_BAER01000093.1"/>
</dbReference>
<dbReference type="OrthoDB" id="9809772at2"/>
<proteinExistence type="predicted"/>
<dbReference type="Gene3D" id="1.10.357.10">
    <property type="entry name" value="Tetracycline Repressor, domain 2"/>
    <property type="match status" value="1"/>
</dbReference>
<dbReference type="Pfam" id="PF00440">
    <property type="entry name" value="TetR_N"/>
    <property type="match status" value="1"/>
</dbReference>
<dbReference type="STRING" id="1129793.GPLA_3207"/>
<dbReference type="EMBL" id="BAER01000093">
    <property type="protein sequence ID" value="GAC34097.1"/>
    <property type="molecule type" value="Genomic_DNA"/>
</dbReference>
<sequence length="216" mass="24688">MNKMRNIRKGTGESRRGKETILLILNSAKTILIEQGYSKLSMRKVAVGAEISVGNLQYYYPSKNDLLKDLLDHSIDEFMNEFERLRVGVNNDPELHLRSIINFIVLDLGNPTTTTFYPELWALANHDEYADKLMDQIYARVRLPLEDCITRINPKLSVEQVKKVALFISASMEGMTMFVGNGKVWNDSIKQMANIAIMSFLQMVKKITPEDIDKVL</sequence>
<evidence type="ECO:0000259" key="3">
    <source>
        <dbReference type="PROSITE" id="PS50977"/>
    </source>
</evidence>
<name>K6ZUZ0_9ALTE</name>
<dbReference type="PRINTS" id="PR00455">
    <property type="entry name" value="HTHTETR"/>
</dbReference>
<dbReference type="InterPro" id="IPR009057">
    <property type="entry name" value="Homeodomain-like_sf"/>
</dbReference>
<evidence type="ECO:0000256" key="2">
    <source>
        <dbReference type="PROSITE-ProRule" id="PRU00335"/>
    </source>
</evidence>
<reference evidence="5" key="1">
    <citation type="journal article" date="2014" name="Environ. Microbiol.">
        <title>Comparative genomics of the marine bacterial genus Glaciecola reveals the high degree of genomic diversity and genomic characteristic for cold adaptation.</title>
        <authorList>
            <person name="Qin Q.L."/>
            <person name="Xie B.B."/>
            <person name="Yu Y."/>
            <person name="Shu Y.L."/>
            <person name="Rong J.C."/>
            <person name="Zhang Y.J."/>
            <person name="Zhao D.L."/>
            <person name="Chen X.L."/>
            <person name="Zhang X.Y."/>
            <person name="Chen B."/>
            <person name="Zhou B.C."/>
            <person name="Zhang Y.Z."/>
        </authorList>
    </citation>
    <scope>NUCLEOTIDE SEQUENCE [LARGE SCALE GENOMIC DNA]</scope>
    <source>
        <strain evidence="5">LMG 21857</strain>
    </source>
</reference>
<dbReference type="InterPro" id="IPR050624">
    <property type="entry name" value="HTH-type_Tx_Regulator"/>
</dbReference>
<comment type="caution">
    <text evidence="4">The sequence shown here is derived from an EMBL/GenBank/DDBJ whole genome shotgun (WGS) entry which is preliminary data.</text>
</comment>